<dbReference type="GO" id="GO:0005524">
    <property type="term" value="F:ATP binding"/>
    <property type="evidence" value="ECO:0007669"/>
    <property type="project" value="UniProtKB-KW"/>
</dbReference>
<dbReference type="InterPro" id="IPR027417">
    <property type="entry name" value="P-loop_NTPase"/>
</dbReference>
<dbReference type="Pfam" id="PF00005">
    <property type="entry name" value="ABC_tran"/>
    <property type="match status" value="2"/>
</dbReference>
<feature type="domain" description="ABC transporter" evidence="6">
    <location>
        <begin position="2"/>
        <end position="252"/>
    </location>
</feature>
<dbReference type="InterPro" id="IPR003439">
    <property type="entry name" value="ABC_transporter-like_ATP-bd"/>
</dbReference>
<dbReference type="CDD" id="cd03221">
    <property type="entry name" value="ABCF_EF-3"/>
    <property type="match status" value="2"/>
</dbReference>
<protein>
    <recommendedName>
        <fullName evidence="5">Probable ATP-binding protein YbiT</fullName>
    </recommendedName>
</protein>
<dbReference type="FunFam" id="3.40.50.300:FF:000011">
    <property type="entry name" value="Putative ABC transporter ATP-binding component"/>
    <property type="match status" value="1"/>
</dbReference>
<dbReference type="PROSITE" id="PS50893">
    <property type="entry name" value="ABC_TRANSPORTER_2"/>
    <property type="match status" value="2"/>
</dbReference>
<keyword evidence="1" id="KW-0677">Repeat</keyword>
<evidence type="ECO:0000256" key="5">
    <source>
        <dbReference type="ARBA" id="ARBA00074044"/>
    </source>
</evidence>
<dbReference type="PANTHER" id="PTHR42855:SF2">
    <property type="entry name" value="DRUG RESISTANCE ABC TRANSPORTER,ATP-BINDING PROTEIN"/>
    <property type="match status" value="1"/>
</dbReference>
<proteinExistence type="inferred from homology"/>
<evidence type="ECO:0000313" key="8">
    <source>
        <dbReference type="Proteomes" id="UP000271010"/>
    </source>
</evidence>
<dbReference type="OrthoDB" id="1521973at2"/>
<dbReference type="RefSeq" id="WP_123134064.1">
    <property type="nucleotide sequence ID" value="NZ_RJJE01000017.1"/>
</dbReference>
<evidence type="ECO:0000256" key="1">
    <source>
        <dbReference type="ARBA" id="ARBA00022737"/>
    </source>
</evidence>
<dbReference type="FunFam" id="3.40.50.300:FF:000070">
    <property type="entry name" value="Putative ABC transporter ATP-binding component"/>
    <property type="match status" value="1"/>
</dbReference>
<dbReference type="Pfam" id="PF12848">
    <property type="entry name" value="ABC_tran_Xtn"/>
    <property type="match status" value="1"/>
</dbReference>
<evidence type="ECO:0000313" key="7">
    <source>
        <dbReference type="EMBL" id="RNI27596.1"/>
    </source>
</evidence>
<sequence>MISTSNVSLGYGKRTLFEDVTIKFSPGNCYGLIGANGAGKSTFLKILSGEIDPNTGTVEIPSKMRLAVLKQNHYEYDEFPVLQTVIMGHKRLWDIMNEKDAIYAKEDFTEEDGMRASELEAEFADMEGWNAEYEAGELLSGLGIQPDLHYTLMKDLGGNEKIRVLLAQALFGNPDILLLDEPTNHLDAESIMWLENFLDNFQNTVIVVSHDRHFLDAVCTHVADIDYGKIQLFAGNYSFWYESSQLATKQRTDANKKTEDKRKELQAFIARFSANASKSKQATSRAKLLEKLTLEDIKPSSRRYPYIQFKQEREAGNQLLQVDNLGKSTEEGVLFKNVTFTVDKKDKIAVISRNDLAATTFFRIIMGEVAPDQGEYKWGTTISTAFFPKDNNEFFQTDLNLVDWLRQFSVEKDESFIRGFLGRMLFSGEESLKKASVLSGGEKVRCMLSRMMLQSGNMLVLDEPTNHLDLESITALNNGLKDFQGSLLFSSHDLQFVDTIANRIIELTPKGIIDKRMSYDEYLTNEDIKALRAQMYGVTSLV</sequence>
<keyword evidence="3 7" id="KW-0067">ATP-binding</keyword>
<comment type="similarity">
    <text evidence="4">Belongs to the ABC transporter superfamily. ABCF family. YbiT subfamily.</text>
</comment>
<dbReference type="InterPro" id="IPR003593">
    <property type="entry name" value="AAA+_ATPase"/>
</dbReference>
<keyword evidence="2" id="KW-0547">Nucleotide-binding</keyword>
<evidence type="ECO:0000259" key="6">
    <source>
        <dbReference type="PROSITE" id="PS50893"/>
    </source>
</evidence>
<dbReference type="Gene3D" id="3.40.50.300">
    <property type="entry name" value="P-loop containing nucleotide triphosphate hydrolases"/>
    <property type="match status" value="2"/>
</dbReference>
<dbReference type="PANTHER" id="PTHR42855">
    <property type="entry name" value="ABC TRANSPORTER ATP-BINDING SUBUNIT"/>
    <property type="match status" value="1"/>
</dbReference>
<reference evidence="7 8" key="1">
    <citation type="submission" date="2018-11" db="EMBL/GenBank/DDBJ databases">
        <title>Rufibacter latericius sp. nov., isolated from water in Baiyang Lake.</title>
        <authorList>
            <person name="Yang Y."/>
        </authorList>
    </citation>
    <scope>NUCLEOTIDE SEQUENCE [LARGE SCALE GENOMIC DNA]</scope>
    <source>
        <strain evidence="7 8">MCC P1</strain>
    </source>
</reference>
<dbReference type="InterPro" id="IPR032781">
    <property type="entry name" value="ABC_tran_Xtn"/>
</dbReference>
<comment type="caution">
    <text evidence="7">The sequence shown here is derived from an EMBL/GenBank/DDBJ whole genome shotgun (WGS) entry which is preliminary data.</text>
</comment>
<gene>
    <name evidence="7" type="ORF">EFA69_15870</name>
</gene>
<dbReference type="SUPFAM" id="SSF52540">
    <property type="entry name" value="P-loop containing nucleoside triphosphate hydrolases"/>
    <property type="match status" value="2"/>
</dbReference>
<dbReference type="InterPro" id="IPR051309">
    <property type="entry name" value="ABCF_ATPase"/>
</dbReference>
<keyword evidence="8" id="KW-1185">Reference proteome</keyword>
<dbReference type="SMART" id="SM00382">
    <property type="entry name" value="AAA"/>
    <property type="match status" value="2"/>
</dbReference>
<feature type="domain" description="ABC transporter" evidence="6">
    <location>
        <begin position="320"/>
        <end position="535"/>
    </location>
</feature>
<dbReference type="EMBL" id="RJJE01000017">
    <property type="protein sequence ID" value="RNI27596.1"/>
    <property type="molecule type" value="Genomic_DNA"/>
</dbReference>
<dbReference type="Proteomes" id="UP000271010">
    <property type="component" value="Unassembled WGS sequence"/>
</dbReference>
<evidence type="ECO:0000256" key="2">
    <source>
        <dbReference type="ARBA" id="ARBA00022741"/>
    </source>
</evidence>
<organism evidence="7 8">
    <name type="scientific">Rufibacter immobilis</name>
    <dbReference type="NCBI Taxonomy" id="1348778"/>
    <lineage>
        <taxon>Bacteria</taxon>
        <taxon>Pseudomonadati</taxon>
        <taxon>Bacteroidota</taxon>
        <taxon>Cytophagia</taxon>
        <taxon>Cytophagales</taxon>
        <taxon>Hymenobacteraceae</taxon>
        <taxon>Rufibacter</taxon>
    </lineage>
</organism>
<evidence type="ECO:0000256" key="4">
    <source>
        <dbReference type="ARBA" id="ARBA00061551"/>
    </source>
</evidence>
<accession>A0A3M9MQ07</accession>
<dbReference type="GO" id="GO:0016887">
    <property type="term" value="F:ATP hydrolysis activity"/>
    <property type="evidence" value="ECO:0007669"/>
    <property type="project" value="InterPro"/>
</dbReference>
<evidence type="ECO:0000256" key="3">
    <source>
        <dbReference type="ARBA" id="ARBA00022840"/>
    </source>
</evidence>
<name>A0A3M9MQ07_9BACT</name>
<dbReference type="AlphaFoldDB" id="A0A3M9MQ07"/>